<sequence>MIAAAVSLIFENFAFAFIFCVIGGWIFGIATGMVPGIHVNNIAVILASAAAFLYGFGMSPVLLCTAILACAVSHTFHNIIPAIFLGAPGEETVFAVLPGHKLLMAGFGLFAIRLSALASAASVLFSFIMIIPTAYFLSRFYPIMETKMGWILLGLALILLLSEKKPSKIMSATIVFLIAGSLGVIAFEMDGSLNPMIAASSASVLMPLLSGLFGVPQLILSLVSKSEPAEIPETKTGFPANQFLKNAALGTAAGAFVSWIPGVSSSVAAILASLFKKNDLDSNEQKTEDTEISAAKEYIVIVSAINTANAVFGLLAFFTIGKTRNGAVVSIRDILSDAGFSTTDNMFEGEMLELFILFYVVILLSALFSYFSTIRLGKEIPKILQKTDYRKISAFVLLLLTALIFVTCGSYGLILFAAAVLIGFLPVILHVKKSNLMGVILFPVMLYFLGLR</sequence>
<feature type="transmembrane region" description="Helical" evidence="1">
    <location>
        <begin position="298"/>
        <end position="320"/>
    </location>
</feature>
<feature type="transmembrane region" description="Helical" evidence="1">
    <location>
        <begin position="434"/>
        <end position="451"/>
    </location>
</feature>
<evidence type="ECO:0000313" key="3">
    <source>
        <dbReference type="EMBL" id="WNY29106.1"/>
    </source>
</evidence>
<keyword evidence="4" id="KW-1185">Reference proteome</keyword>
<feature type="transmembrane region" description="Helical" evidence="1">
    <location>
        <begin position="169"/>
        <end position="187"/>
    </location>
</feature>
<accession>A0AA96ZYP8</accession>
<organism evidence="3 4">
    <name type="scientific">Methanimicrococcus stummii</name>
    <dbReference type="NCBI Taxonomy" id="3028294"/>
    <lineage>
        <taxon>Archaea</taxon>
        <taxon>Methanobacteriati</taxon>
        <taxon>Methanobacteriota</taxon>
        <taxon>Stenosarchaea group</taxon>
        <taxon>Methanomicrobia</taxon>
        <taxon>Methanosarcinales</taxon>
        <taxon>Methanosarcinaceae</taxon>
        <taxon>Methanimicrococcus</taxon>
    </lineage>
</organism>
<dbReference type="PANTHER" id="PTHR42204">
    <property type="entry name" value="INTEGRAL MEMBRANE PROTEIN"/>
    <property type="match status" value="1"/>
</dbReference>
<dbReference type="InterPro" id="IPR002823">
    <property type="entry name" value="DUF112_TM"/>
</dbReference>
<feature type="domain" description="DUF112" evidence="2">
    <location>
        <begin position="18"/>
        <end position="437"/>
    </location>
</feature>
<feature type="transmembrane region" description="Helical" evidence="1">
    <location>
        <begin position="117"/>
        <end position="137"/>
    </location>
</feature>
<gene>
    <name evidence="3" type="ORF">MmiEs2_13220</name>
</gene>
<proteinExistence type="predicted"/>
<keyword evidence="1" id="KW-0812">Transmembrane</keyword>
<feature type="transmembrane region" description="Helical" evidence="1">
    <location>
        <begin position="61"/>
        <end position="87"/>
    </location>
</feature>
<evidence type="ECO:0000313" key="4">
    <source>
        <dbReference type="Proteomes" id="UP001302662"/>
    </source>
</evidence>
<reference evidence="3 4" key="1">
    <citation type="submission" date="2023-07" db="EMBL/GenBank/DDBJ databases">
        <title>Closed genome sequence of Methanimicrococcus sp. Es2.</title>
        <authorList>
            <person name="Protasov E."/>
            <person name="Platt K."/>
            <person name="Reeh H."/>
            <person name="Poehlein A."/>
            <person name="Daniel R."/>
            <person name="Brune A."/>
        </authorList>
    </citation>
    <scope>NUCLEOTIDE SEQUENCE [LARGE SCALE GENOMIC DNA]</scope>
    <source>
        <strain evidence="3 4">Es2</strain>
    </source>
</reference>
<name>A0AA96ZYP8_9EURY</name>
<keyword evidence="1" id="KW-1133">Transmembrane helix</keyword>
<dbReference type="Proteomes" id="UP001302662">
    <property type="component" value="Chromosome"/>
</dbReference>
<dbReference type="AlphaFoldDB" id="A0AA96ZYP8"/>
<dbReference type="Pfam" id="PF01970">
    <property type="entry name" value="TctA"/>
    <property type="match status" value="1"/>
</dbReference>
<dbReference type="EMBL" id="CP131062">
    <property type="protein sequence ID" value="WNY29106.1"/>
    <property type="molecule type" value="Genomic_DNA"/>
</dbReference>
<dbReference type="KEGG" id="mees:MmiEs2_13220"/>
<feature type="transmembrane region" description="Helical" evidence="1">
    <location>
        <begin position="143"/>
        <end position="162"/>
    </location>
</feature>
<keyword evidence="1" id="KW-0472">Membrane</keyword>
<protein>
    <recommendedName>
        <fullName evidence="2">DUF112 domain-containing protein</fullName>
    </recommendedName>
</protein>
<evidence type="ECO:0000259" key="2">
    <source>
        <dbReference type="Pfam" id="PF01970"/>
    </source>
</evidence>
<dbReference type="PANTHER" id="PTHR42204:SF1">
    <property type="entry name" value="INTEGRAL MEMBRANE PROTEIN"/>
    <property type="match status" value="1"/>
</dbReference>
<feature type="transmembrane region" description="Helical" evidence="1">
    <location>
        <begin position="12"/>
        <end position="31"/>
    </location>
</feature>
<evidence type="ECO:0000256" key="1">
    <source>
        <dbReference type="SAM" id="Phobius"/>
    </source>
</evidence>
<feature type="transmembrane region" description="Helical" evidence="1">
    <location>
        <begin position="395"/>
        <end position="428"/>
    </location>
</feature>
<feature type="transmembrane region" description="Helical" evidence="1">
    <location>
        <begin position="354"/>
        <end position="374"/>
    </location>
</feature>